<feature type="compositionally biased region" description="Basic residues" evidence="1">
    <location>
        <begin position="35"/>
        <end position="46"/>
    </location>
</feature>
<keyword evidence="3" id="KW-1185">Reference proteome</keyword>
<dbReference type="AlphaFoldDB" id="X6P4S5"/>
<dbReference type="EMBL" id="ASPP01003650">
    <property type="protein sequence ID" value="ETO33123.1"/>
    <property type="molecule type" value="Genomic_DNA"/>
</dbReference>
<accession>X6P4S5</accession>
<evidence type="ECO:0000256" key="1">
    <source>
        <dbReference type="SAM" id="MobiDB-lite"/>
    </source>
</evidence>
<evidence type="ECO:0000313" key="2">
    <source>
        <dbReference type="EMBL" id="ETO33123.1"/>
    </source>
</evidence>
<feature type="region of interest" description="Disordered" evidence="1">
    <location>
        <begin position="1"/>
        <end position="71"/>
    </location>
</feature>
<sequence>MERQEKQSRQACENRATKVWSNSHVTSPHLDSHHYYNRHNHNHNHNHGHDHNHDHNNNSNSNNNYNNNHNYNCNYNHNNNGETMSSIASSHLSYNTRPRDISTSARFYQTKGGTGTQVEAKTEKGREQETDDEAVKRRVLTSQRDEEVETGPRVGREPKAEAEVEVEIAITITIVIKSKAEVEVEAGMQVNIKKKRVANAAMTIGKTKKSKETEAK</sequence>
<organism evidence="2 3">
    <name type="scientific">Reticulomyxa filosa</name>
    <dbReference type="NCBI Taxonomy" id="46433"/>
    <lineage>
        <taxon>Eukaryota</taxon>
        <taxon>Sar</taxon>
        <taxon>Rhizaria</taxon>
        <taxon>Retaria</taxon>
        <taxon>Foraminifera</taxon>
        <taxon>Monothalamids</taxon>
        <taxon>Reticulomyxidae</taxon>
        <taxon>Reticulomyxa</taxon>
    </lineage>
</organism>
<feature type="region of interest" description="Disordered" evidence="1">
    <location>
        <begin position="111"/>
        <end position="134"/>
    </location>
</feature>
<comment type="caution">
    <text evidence="2">The sequence shown here is derived from an EMBL/GenBank/DDBJ whole genome shotgun (WGS) entry which is preliminary data.</text>
</comment>
<feature type="compositionally biased region" description="Basic and acidic residues" evidence="1">
    <location>
        <begin position="47"/>
        <end position="56"/>
    </location>
</feature>
<feature type="compositionally biased region" description="Low complexity" evidence="1">
    <location>
        <begin position="57"/>
        <end position="71"/>
    </location>
</feature>
<reference evidence="2 3" key="1">
    <citation type="journal article" date="2013" name="Curr. Biol.">
        <title>The Genome of the Foraminiferan Reticulomyxa filosa.</title>
        <authorList>
            <person name="Glockner G."/>
            <person name="Hulsmann N."/>
            <person name="Schleicher M."/>
            <person name="Noegel A.A."/>
            <person name="Eichinger L."/>
            <person name="Gallinger C."/>
            <person name="Pawlowski J."/>
            <person name="Sierra R."/>
            <person name="Euteneuer U."/>
            <person name="Pillet L."/>
            <person name="Moustafa A."/>
            <person name="Platzer M."/>
            <person name="Groth M."/>
            <person name="Szafranski K."/>
            <person name="Schliwa M."/>
        </authorList>
    </citation>
    <scope>NUCLEOTIDE SEQUENCE [LARGE SCALE GENOMIC DNA]</scope>
</reference>
<gene>
    <name evidence="2" type="ORF">RFI_03984</name>
</gene>
<feature type="non-terminal residue" evidence="2">
    <location>
        <position position="216"/>
    </location>
</feature>
<dbReference type="Proteomes" id="UP000023152">
    <property type="component" value="Unassembled WGS sequence"/>
</dbReference>
<name>X6P4S5_RETFI</name>
<proteinExistence type="predicted"/>
<evidence type="ECO:0000313" key="3">
    <source>
        <dbReference type="Proteomes" id="UP000023152"/>
    </source>
</evidence>
<protein>
    <submittedName>
        <fullName evidence="2">Uncharacterized protein</fullName>
    </submittedName>
</protein>
<feature type="compositionally biased region" description="Basic and acidic residues" evidence="1">
    <location>
        <begin position="120"/>
        <end position="134"/>
    </location>
</feature>